<dbReference type="SMART" id="SM00233">
    <property type="entry name" value="PH"/>
    <property type="match status" value="1"/>
</dbReference>
<organism evidence="4 5">
    <name type="scientific">Cylindrobasidium torrendii FP15055 ss-10</name>
    <dbReference type="NCBI Taxonomy" id="1314674"/>
    <lineage>
        <taxon>Eukaryota</taxon>
        <taxon>Fungi</taxon>
        <taxon>Dikarya</taxon>
        <taxon>Basidiomycota</taxon>
        <taxon>Agaricomycotina</taxon>
        <taxon>Agaricomycetes</taxon>
        <taxon>Agaricomycetidae</taxon>
        <taxon>Agaricales</taxon>
        <taxon>Marasmiineae</taxon>
        <taxon>Physalacriaceae</taxon>
        <taxon>Cylindrobasidium</taxon>
    </lineage>
</organism>
<accession>A0A0D7BF15</accession>
<dbReference type="EMBL" id="KN880496">
    <property type="protein sequence ID" value="KIY68800.1"/>
    <property type="molecule type" value="Genomic_DNA"/>
</dbReference>
<dbReference type="InterPro" id="IPR001849">
    <property type="entry name" value="PH_domain"/>
</dbReference>
<dbReference type="OrthoDB" id="248923at2759"/>
<evidence type="ECO:0000256" key="1">
    <source>
        <dbReference type="SAM" id="MobiDB-lite"/>
    </source>
</evidence>
<evidence type="ECO:0000313" key="5">
    <source>
        <dbReference type="Proteomes" id="UP000054007"/>
    </source>
</evidence>
<dbReference type="Pfam" id="PF00169">
    <property type="entry name" value="PH"/>
    <property type="match status" value="1"/>
</dbReference>
<dbReference type="Pfam" id="PF00786">
    <property type="entry name" value="PBD"/>
    <property type="match status" value="1"/>
</dbReference>
<evidence type="ECO:0008006" key="6">
    <source>
        <dbReference type="Google" id="ProtNLM"/>
    </source>
</evidence>
<feature type="compositionally biased region" description="Polar residues" evidence="1">
    <location>
        <begin position="171"/>
        <end position="180"/>
    </location>
</feature>
<feature type="region of interest" description="Disordered" evidence="1">
    <location>
        <begin position="161"/>
        <end position="180"/>
    </location>
</feature>
<dbReference type="PROSITE" id="PS50003">
    <property type="entry name" value="PH_DOMAIN"/>
    <property type="match status" value="1"/>
</dbReference>
<dbReference type="Gene3D" id="3.90.810.10">
    <property type="entry name" value="CRIB domain"/>
    <property type="match status" value="1"/>
</dbReference>
<dbReference type="AlphaFoldDB" id="A0A0D7BF15"/>
<dbReference type="InterPro" id="IPR000095">
    <property type="entry name" value="CRIB_dom"/>
</dbReference>
<sequence>MPFITKEESRKATNSTSVIRTGYVGVKSKGVFAGWIWKRRWVQLTETTLMFYKSENSARPCKTILTRDLSTVERTEMRPYCVLLQTSNRARSAAKTYLLSFDGDDELYAWQDDIYNRSSLGNVMSGPTGFVHHVHVGFDTGGFTGLPNEWDAAVAGAPVDEKARPLVAESGPNTAAPPQS</sequence>
<dbReference type="PROSITE" id="PS50108">
    <property type="entry name" value="CRIB"/>
    <property type="match status" value="1"/>
</dbReference>
<feature type="domain" description="CRIB" evidence="3">
    <location>
        <begin position="124"/>
        <end position="137"/>
    </location>
</feature>
<evidence type="ECO:0000259" key="3">
    <source>
        <dbReference type="PROSITE" id="PS50108"/>
    </source>
</evidence>
<dbReference type="InterPro" id="IPR011993">
    <property type="entry name" value="PH-like_dom_sf"/>
</dbReference>
<feature type="domain" description="PH" evidence="2">
    <location>
        <begin position="17"/>
        <end position="119"/>
    </location>
</feature>
<dbReference type="SUPFAM" id="SSF50729">
    <property type="entry name" value="PH domain-like"/>
    <property type="match status" value="1"/>
</dbReference>
<proteinExistence type="predicted"/>
<dbReference type="SMART" id="SM00285">
    <property type="entry name" value="PBD"/>
    <property type="match status" value="1"/>
</dbReference>
<gene>
    <name evidence="4" type="ORF">CYLTODRAFT_453260</name>
</gene>
<reference evidence="4 5" key="1">
    <citation type="journal article" date="2015" name="Fungal Genet. Biol.">
        <title>Evolution of novel wood decay mechanisms in Agaricales revealed by the genome sequences of Fistulina hepatica and Cylindrobasidium torrendii.</title>
        <authorList>
            <person name="Floudas D."/>
            <person name="Held B.W."/>
            <person name="Riley R."/>
            <person name="Nagy L.G."/>
            <person name="Koehler G."/>
            <person name="Ransdell A.S."/>
            <person name="Younus H."/>
            <person name="Chow J."/>
            <person name="Chiniquy J."/>
            <person name="Lipzen A."/>
            <person name="Tritt A."/>
            <person name="Sun H."/>
            <person name="Haridas S."/>
            <person name="LaButti K."/>
            <person name="Ohm R.A."/>
            <person name="Kues U."/>
            <person name="Blanchette R.A."/>
            <person name="Grigoriev I.V."/>
            <person name="Minto R.E."/>
            <person name="Hibbett D.S."/>
        </authorList>
    </citation>
    <scope>NUCLEOTIDE SEQUENCE [LARGE SCALE GENOMIC DNA]</scope>
    <source>
        <strain evidence="4 5">FP15055 ss-10</strain>
    </source>
</reference>
<name>A0A0D7BF15_9AGAR</name>
<keyword evidence="5" id="KW-1185">Reference proteome</keyword>
<evidence type="ECO:0000259" key="2">
    <source>
        <dbReference type="PROSITE" id="PS50003"/>
    </source>
</evidence>
<protein>
    <recommendedName>
        <fullName evidence="6">Non-specific serine/threonine protein kinase</fullName>
    </recommendedName>
</protein>
<evidence type="ECO:0000313" key="4">
    <source>
        <dbReference type="EMBL" id="KIY68800.1"/>
    </source>
</evidence>
<dbReference type="Gene3D" id="2.30.29.30">
    <property type="entry name" value="Pleckstrin-homology domain (PH domain)/Phosphotyrosine-binding domain (PTB)"/>
    <property type="match status" value="1"/>
</dbReference>
<dbReference type="Proteomes" id="UP000054007">
    <property type="component" value="Unassembled WGS sequence"/>
</dbReference>
<dbReference type="InterPro" id="IPR036936">
    <property type="entry name" value="CRIB_dom_sf"/>
</dbReference>
<dbReference type="STRING" id="1314674.A0A0D7BF15"/>